<keyword evidence="4 5" id="KW-0002">3D-structure</keyword>
<dbReference type="EMBL" id="CP001700">
    <property type="protein sequence ID" value="ACU75344.1"/>
    <property type="molecule type" value="Genomic_DNA"/>
</dbReference>
<evidence type="ECO:0007829" key="5">
    <source>
        <dbReference type="PDB" id="6VW4"/>
    </source>
</evidence>
<dbReference type="PDB" id="6P77">
    <property type="method" value="X-ray"/>
    <property type="resolution" value="2.50 A"/>
    <property type="chains" value="A/B=4-148"/>
</dbReference>
<dbReference type="STRING" id="479433.Caci_6494"/>
<dbReference type="InParanoid" id="C7PWR4"/>
<dbReference type="KEGG" id="cai:Caci_6494"/>
<reference evidence="2 3" key="1">
    <citation type="journal article" date="2009" name="Stand. Genomic Sci.">
        <title>Complete genome sequence of Catenulispora acidiphila type strain (ID 139908).</title>
        <authorList>
            <person name="Copeland A."/>
            <person name="Lapidus A."/>
            <person name="Glavina Del Rio T."/>
            <person name="Nolan M."/>
            <person name="Lucas S."/>
            <person name="Chen F."/>
            <person name="Tice H."/>
            <person name="Cheng J.F."/>
            <person name="Bruce D."/>
            <person name="Goodwin L."/>
            <person name="Pitluck S."/>
            <person name="Mikhailova N."/>
            <person name="Pati A."/>
            <person name="Ivanova N."/>
            <person name="Mavromatis K."/>
            <person name="Chen A."/>
            <person name="Palaniappan K."/>
            <person name="Chain P."/>
            <person name="Land M."/>
            <person name="Hauser L."/>
            <person name="Chang Y.J."/>
            <person name="Jeffries C.D."/>
            <person name="Chertkov O."/>
            <person name="Brettin T."/>
            <person name="Detter J.C."/>
            <person name="Han C."/>
            <person name="Ali Z."/>
            <person name="Tindall B.J."/>
            <person name="Goker M."/>
            <person name="Bristow J."/>
            <person name="Eisen J.A."/>
            <person name="Markowitz V."/>
            <person name="Hugenholtz P."/>
            <person name="Kyrpides N.C."/>
            <person name="Klenk H.P."/>
        </authorList>
    </citation>
    <scope>NUCLEOTIDE SEQUENCE [LARGE SCALE GENOMIC DNA]</scope>
    <source>
        <strain evidence="3">DSM 44928 / JCM 14897 / NBRC 102108 / NRRL B-24433 / ID139908</strain>
    </source>
</reference>
<keyword evidence="3" id="KW-1185">Reference proteome</keyword>
<protein>
    <submittedName>
        <fullName evidence="2">Aromatic-ring-hydroxylating dioxygenase beta subunit</fullName>
    </submittedName>
</protein>
<evidence type="ECO:0000259" key="1">
    <source>
        <dbReference type="Pfam" id="PF13577"/>
    </source>
</evidence>
<name>C7PWR4_CATAD</name>
<dbReference type="InterPro" id="IPR032710">
    <property type="entry name" value="NTF2-like_dom_sf"/>
</dbReference>
<keyword evidence="2" id="KW-0223">Dioxygenase</keyword>
<dbReference type="SMR" id="C7PWR4"/>
<dbReference type="eggNOG" id="COG5517">
    <property type="taxonomic scope" value="Bacteria"/>
</dbReference>
<gene>
    <name evidence="2" type="ordered locus">Caci_6494</name>
</gene>
<dbReference type="SUPFAM" id="SSF54427">
    <property type="entry name" value="NTF2-like"/>
    <property type="match status" value="1"/>
</dbReference>
<feature type="domain" description="SnoaL-like" evidence="1">
    <location>
        <begin position="8"/>
        <end position="131"/>
    </location>
</feature>
<accession>C7PWR4</accession>
<dbReference type="Gene3D" id="3.10.450.50">
    <property type="match status" value="1"/>
</dbReference>
<evidence type="ECO:0000313" key="3">
    <source>
        <dbReference type="Proteomes" id="UP000000851"/>
    </source>
</evidence>
<proteinExistence type="evidence at protein level"/>
<sequence>MADHWSQAALYAEVQQHQARQMHALDEGKFEEYADTFTPDGVFRHTPGRDPAIGREAIVRELNEFHERYAEDPVQRRHMFTMLAIDELDELDDSAVQADFYTLVLTTRVDGLTVGPSCPVRDVLVRGADGRLLTASRWVEHDNRTVAERTAAAR</sequence>
<keyword evidence="2" id="KW-0560">Oxidoreductase</keyword>
<dbReference type="InterPro" id="IPR037401">
    <property type="entry name" value="SnoaL-like"/>
</dbReference>
<dbReference type="GO" id="GO:0051213">
    <property type="term" value="F:dioxygenase activity"/>
    <property type="evidence" value="ECO:0007669"/>
    <property type="project" value="UniProtKB-KW"/>
</dbReference>
<dbReference type="Pfam" id="PF13577">
    <property type="entry name" value="SnoaL_4"/>
    <property type="match status" value="1"/>
</dbReference>
<dbReference type="HOGENOM" id="CLU_144131_0_0_11"/>
<organism evidence="2 3">
    <name type="scientific">Catenulispora acidiphila (strain DSM 44928 / JCM 14897 / NBRC 102108 / NRRL B-24433 / ID139908)</name>
    <dbReference type="NCBI Taxonomy" id="479433"/>
    <lineage>
        <taxon>Bacteria</taxon>
        <taxon>Bacillati</taxon>
        <taxon>Actinomycetota</taxon>
        <taxon>Actinomycetes</taxon>
        <taxon>Catenulisporales</taxon>
        <taxon>Catenulisporaceae</taxon>
        <taxon>Catenulispora</taxon>
    </lineage>
</organism>
<dbReference type="PDB" id="6VW4">
    <property type="method" value="X-ray"/>
    <property type="resolution" value="2.35 A"/>
    <property type="chains" value="A/B=1-154"/>
</dbReference>
<evidence type="ECO:0007829" key="4">
    <source>
        <dbReference type="PDB" id="6P77"/>
    </source>
</evidence>
<dbReference type="OrthoDB" id="9130903at2"/>
<dbReference type="RefSeq" id="WP_015795073.1">
    <property type="nucleotide sequence ID" value="NC_013131.1"/>
</dbReference>
<dbReference type="AlphaFoldDB" id="C7PWR4"/>
<reference evidence="4 5" key="2">
    <citation type="journal article" date="2020" name="Acta Crystallogr. F Struct. Biol. Commun.">
        <title>Structural characterization of three noncanonical NTF2-like superfamily proteins: implications for polyketide biosynthesis.</title>
        <authorList>
            <person name="Vuksanovic N."/>
            <person name="Zhu X."/>
            <person name="Serrano D.A."/>
            <person name="Siitonen V."/>
            <person name="Metsa-Ketela M."/>
            <person name="Melancon C.E."/>
            <person name="Silvaggi N.R."/>
        </authorList>
    </citation>
    <scope>X-RAY CRYSTALLOGRAPHY (2.35 ANGSTROMS)</scope>
</reference>
<evidence type="ECO:0000313" key="2">
    <source>
        <dbReference type="EMBL" id="ACU75344.1"/>
    </source>
</evidence>
<dbReference type="Proteomes" id="UP000000851">
    <property type="component" value="Chromosome"/>
</dbReference>